<evidence type="ECO:0000313" key="1">
    <source>
        <dbReference type="EMBL" id="QHT27588.1"/>
    </source>
</evidence>
<sequence length="385" mass="45716">MFNEQETNAILTNFPQINMKCCNENIAKFHTNDKLSNIPKYDFYSAIPEGKKYIIWFTSYNNKKACFLLTYAFKKFKVYKKIFVPFTNELINTVFRGTNFYIKGKQNSYITLEDVLFYKENDVSRLTEIEKFVIFQDVFNNKNFTLPFVNAYANYNNNTNSNNIIGLPLINKDLPELTKQIESLPYKVDVILCKNFNDNNEKCEKIKYVKHSNKEIDNTNTENIKSPIKVNIVDILNKVPSKKPPLYSETNSQYKTNKESYKQNNLHKEHVFIVKPNIQNDIYNLYVLNENKTEKFYDTAYIPNYNTSVMMNKLFRNIKENDNLDRLEESDDEDEFENDNIDKFVYLEKTYPMKCKYNYKFKKWYPDSLADKNAKIVTSAELQNR</sequence>
<protein>
    <recommendedName>
        <fullName evidence="2">mRNA capping enzyme adenylation domain-containing protein</fullName>
    </recommendedName>
</protein>
<dbReference type="AlphaFoldDB" id="A0A6C0EF82"/>
<accession>A0A6C0EF82</accession>
<evidence type="ECO:0008006" key="2">
    <source>
        <dbReference type="Google" id="ProtNLM"/>
    </source>
</evidence>
<organism evidence="1">
    <name type="scientific">viral metagenome</name>
    <dbReference type="NCBI Taxonomy" id="1070528"/>
    <lineage>
        <taxon>unclassified sequences</taxon>
        <taxon>metagenomes</taxon>
        <taxon>organismal metagenomes</taxon>
    </lineage>
</organism>
<name>A0A6C0EF82_9ZZZZ</name>
<reference evidence="1" key="1">
    <citation type="journal article" date="2020" name="Nature">
        <title>Giant virus diversity and host interactions through global metagenomics.</title>
        <authorList>
            <person name="Schulz F."/>
            <person name="Roux S."/>
            <person name="Paez-Espino D."/>
            <person name="Jungbluth S."/>
            <person name="Walsh D.A."/>
            <person name="Denef V.J."/>
            <person name="McMahon K.D."/>
            <person name="Konstantinidis K.T."/>
            <person name="Eloe-Fadrosh E.A."/>
            <person name="Kyrpides N.C."/>
            <person name="Woyke T."/>
        </authorList>
    </citation>
    <scope>NUCLEOTIDE SEQUENCE</scope>
    <source>
        <strain evidence="1">GVMAG-M-3300023179-33</strain>
    </source>
</reference>
<dbReference type="EMBL" id="MN739824">
    <property type="protein sequence ID" value="QHT27588.1"/>
    <property type="molecule type" value="Genomic_DNA"/>
</dbReference>
<proteinExistence type="predicted"/>